<dbReference type="Proteomes" id="UP000618445">
    <property type="component" value="Unassembled WGS sequence"/>
</dbReference>
<evidence type="ECO:0000313" key="2">
    <source>
        <dbReference type="Proteomes" id="UP000618445"/>
    </source>
</evidence>
<organism evidence="1 2">
    <name type="scientific">Phormidium tenue FACHB-1050</name>
    <dbReference type="NCBI Taxonomy" id="2692857"/>
    <lineage>
        <taxon>Bacteria</taxon>
        <taxon>Bacillati</taxon>
        <taxon>Cyanobacteriota</taxon>
        <taxon>Cyanophyceae</taxon>
        <taxon>Oscillatoriophycideae</taxon>
        <taxon>Oscillatoriales</taxon>
        <taxon>Oscillatoriaceae</taxon>
        <taxon>Phormidium</taxon>
    </lineage>
</organism>
<keyword evidence="2" id="KW-1185">Reference proteome</keyword>
<sequence>MNIKLDLPSPLEYELSIEASRLNVSLSDYILKVLTLRRDWLILEEMEDAEDVADAEMALQEDGFIPLADVKRELGLS</sequence>
<proteinExistence type="predicted"/>
<gene>
    <name evidence="1" type="ORF">H6G05_12070</name>
</gene>
<evidence type="ECO:0000313" key="1">
    <source>
        <dbReference type="EMBL" id="MBD2317578.1"/>
    </source>
</evidence>
<name>A0ABR8CB97_9CYAN</name>
<evidence type="ECO:0008006" key="3">
    <source>
        <dbReference type="Google" id="ProtNLM"/>
    </source>
</evidence>
<reference evidence="1 2" key="1">
    <citation type="journal article" date="2020" name="ISME J.">
        <title>Comparative genomics reveals insights into cyanobacterial evolution and habitat adaptation.</title>
        <authorList>
            <person name="Chen M.Y."/>
            <person name="Teng W.K."/>
            <person name="Zhao L."/>
            <person name="Hu C.X."/>
            <person name="Zhou Y.K."/>
            <person name="Han B.P."/>
            <person name="Song L.R."/>
            <person name="Shu W.S."/>
        </authorList>
    </citation>
    <scope>NUCLEOTIDE SEQUENCE [LARGE SCALE GENOMIC DNA]</scope>
    <source>
        <strain evidence="1 2">FACHB-1050</strain>
    </source>
</reference>
<comment type="caution">
    <text evidence="1">The sequence shown here is derived from an EMBL/GenBank/DDBJ whole genome shotgun (WGS) entry which is preliminary data.</text>
</comment>
<dbReference type="EMBL" id="JACJQY010000017">
    <property type="protein sequence ID" value="MBD2317578.1"/>
    <property type="molecule type" value="Genomic_DNA"/>
</dbReference>
<dbReference type="RefSeq" id="WP_190578415.1">
    <property type="nucleotide sequence ID" value="NZ_CAWPQU010000009.1"/>
</dbReference>
<accession>A0ABR8CB97</accession>
<protein>
    <recommendedName>
        <fullName evidence="3">Toxin-antitoxin system, antitoxin component, ribbon-helix-helix domain protein</fullName>
    </recommendedName>
</protein>